<dbReference type="EMBL" id="BLJE01000002">
    <property type="protein sequence ID" value="GFE64354.1"/>
    <property type="molecule type" value="Genomic_DNA"/>
</dbReference>
<feature type="transmembrane region" description="Helical" evidence="6">
    <location>
        <begin position="33"/>
        <end position="55"/>
    </location>
</feature>
<evidence type="ECO:0000256" key="6">
    <source>
        <dbReference type="SAM" id="Phobius"/>
    </source>
</evidence>
<dbReference type="SUPFAM" id="SSF103481">
    <property type="entry name" value="Multidrug resistance efflux transporter EmrE"/>
    <property type="match status" value="2"/>
</dbReference>
<keyword evidence="4 6" id="KW-1133">Transmembrane helix</keyword>
<protein>
    <submittedName>
        <fullName evidence="8">Peptide ABC transporter permease</fullName>
    </submittedName>
</protein>
<dbReference type="PANTHER" id="PTHR32322:SF2">
    <property type="entry name" value="EAMA DOMAIN-CONTAINING PROTEIN"/>
    <property type="match status" value="1"/>
</dbReference>
<dbReference type="Proteomes" id="UP000436822">
    <property type="component" value="Unassembled WGS sequence"/>
</dbReference>
<sequence length="292" mass="30164">MDLKALAMGVAFAFMWSSAFTSARIIVADAPPLTALALRFAISGLIGVVVARMMGQSWNLTPAQWRATLVFGLCQNALYLGLNFVAMQSIEASLAAIIASTMPLLMALAGWLLFRERLPVLGIIGLFAGIAGVAMIMGTRLGSGVDVTGVILCGIGVLALTFATLSVRGASSGGNVLMVVGLQMLVGSAVLTCAALLTERGASVTWSTPMLLAFAYTTLIPGLAATWVWFVLVGRIGAVRASTFHFLNPFLGVAIAAVLLGERLGAFDILGVAVIAGGILAVQLARQKVPAG</sequence>
<evidence type="ECO:0000259" key="7">
    <source>
        <dbReference type="Pfam" id="PF00892"/>
    </source>
</evidence>
<reference evidence="8 9" key="1">
    <citation type="submission" date="2019-12" db="EMBL/GenBank/DDBJ databases">
        <title>Litoreibacter badius sp. nov., a novel bacteriochlorophyll a-containing bacterium in the genus Litoreibacter.</title>
        <authorList>
            <person name="Kanamuro M."/>
            <person name="Takabe Y."/>
            <person name="Mori K."/>
            <person name="Takaichi S."/>
            <person name="Hanada S."/>
        </authorList>
    </citation>
    <scope>NUCLEOTIDE SEQUENCE [LARGE SCALE GENOMIC DNA]</scope>
    <source>
        <strain evidence="8 9">K6</strain>
    </source>
</reference>
<comment type="similarity">
    <text evidence="2">Belongs to the EamA transporter family.</text>
</comment>
<dbReference type="OrthoDB" id="7274881at2"/>
<feature type="transmembrane region" description="Helical" evidence="6">
    <location>
        <begin position="177"/>
        <end position="198"/>
    </location>
</feature>
<feature type="transmembrane region" description="Helical" evidence="6">
    <location>
        <begin position="92"/>
        <end position="114"/>
    </location>
</feature>
<comment type="caution">
    <text evidence="8">The sequence shown here is derived from an EMBL/GenBank/DDBJ whole genome shotgun (WGS) entry which is preliminary data.</text>
</comment>
<keyword evidence="9" id="KW-1185">Reference proteome</keyword>
<feature type="transmembrane region" description="Helical" evidence="6">
    <location>
        <begin position="67"/>
        <end position="86"/>
    </location>
</feature>
<feature type="transmembrane region" description="Helical" evidence="6">
    <location>
        <begin position="244"/>
        <end position="260"/>
    </location>
</feature>
<feature type="transmembrane region" description="Helical" evidence="6">
    <location>
        <begin position="266"/>
        <end position="285"/>
    </location>
</feature>
<evidence type="ECO:0000313" key="9">
    <source>
        <dbReference type="Proteomes" id="UP000436822"/>
    </source>
</evidence>
<dbReference type="AlphaFoldDB" id="A0A6N6JDY9"/>
<feature type="domain" description="EamA" evidence="7">
    <location>
        <begin position="4"/>
        <end position="137"/>
    </location>
</feature>
<organism evidence="8 9">
    <name type="scientific">Litoreibacter roseus</name>
    <dbReference type="NCBI Taxonomy" id="2601869"/>
    <lineage>
        <taxon>Bacteria</taxon>
        <taxon>Pseudomonadati</taxon>
        <taxon>Pseudomonadota</taxon>
        <taxon>Alphaproteobacteria</taxon>
        <taxon>Rhodobacterales</taxon>
        <taxon>Roseobacteraceae</taxon>
        <taxon>Litoreibacter</taxon>
    </lineage>
</organism>
<evidence type="ECO:0000256" key="2">
    <source>
        <dbReference type="ARBA" id="ARBA00007362"/>
    </source>
</evidence>
<proteinExistence type="inferred from homology"/>
<keyword evidence="5 6" id="KW-0472">Membrane</keyword>
<dbReference type="InterPro" id="IPR037185">
    <property type="entry name" value="EmrE-like"/>
</dbReference>
<evidence type="ECO:0000256" key="5">
    <source>
        <dbReference type="ARBA" id="ARBA00023136"/>
    </source>
</evidence>
<name>A0A6N6JDY9_9RHOB</name>
<feature type="transmembrane region" description="Helical" evidence="6">
    <location>
        <begin position="210"/>
        <end position="232"/>
    </location>
</feature>
<dbReference type="PANTHER" id="PTHR32322">
    <property type="entry name" value="INNER MEMBRANE TRANSPORTER"/>
    <property type="match status" value="1"/>
</dbReference>
<feature type="transmembrane region" description="Helical" evidence="6">
    <location>
        <begin position="121"/>
        <end position="141"/>
    </location>
</feature>
<accession>A0A6N6JDY9</accession>
<evidence type="ECO:0000256" key="3">
    <source>
        <dbReference type="ARBA" id="ARBA00022692"/>
    </source>
</evidence>
<gene>
    <name evidence="8" type="ORF">KIN_14280</name>
</gene>
<feature type="domain" description="EamA" evidence="7">
    <location>
        <begin position="148"/>
        <end position="282"/>
    </location>
</feature>
<dbReference type="Gene3D" id="1.10.3730.20">
    <property type="match status" value="1"/>
</dbReference>
<dbReference type="Pfam" id="PF00892">
    <property type="entry name" value="EamA"/>
    <property type="match status" value="2"/>
</dbReference>
<evidence type="ECO:0000256" key="1">
    <source>
        <dbReference type="ARBA" id="ARBA00004141"/>
    </source>
</evidence>
<dbReference type="RefSeq" id="WP_159805473.1">
    <property type="nucleotide sequence ID" value="NZ_BLJE01000002.1"/>
</dbReference>
<dbReference type="InterPro" id="IPR000620">
    <property type="entry name" value="EamA_dom"/>
</dbReference>
<dbReference type="GO" id="GO:0016020">
    <property type="term" value="C:membrane"/>
    <property type="evidence" value="ECO:0007669"/>
    <property type="project" value="UniProtKB-SubCell"/>
</dbReference>
<dbReference type="InterPro" id="IPR050638">
    <property type="entry name" value="AA-Vitamin_Transporters"/>
</dbReference>
<comment type="subcellular location">
    <subcellularLocation>
        <location evidence="1">Membrane</location>
        <topology evidence="1">Multi-pass membrane protein</topology>
    </subcellularLocation>
</comment>
<feature type="transmembrane region" description="Helical" evidence="6">
    <location>
        <begin position="147"/>
        <end position="165"/>
    </location>
</feature>
<keyword evidence="3 6" id="KW-0812">Transmembrane</keyword>
<evidence type="ECO:0000313" key="8">
    <source>
        <dbReference type="EMBL" id="GFE64354.1"/>
    </source>
</evidence>
<evidence type="ECO:0000256" key="4">
    <source>
        <dbReference type="ARBA" id="ARBA00022989"/>
    </source>
</evidence>